<dbReference type="PRINTS" id="PR00469">
    <property type="entry name" value="PNDRDTASEII"/>
</dbReference>
<dbReference type="SUPFAM" id="SSF51905">
    <property type="entry name" value="FAD/NAD(P)-binding domain"/>
    <property type="match status" value="2"/>
</dbReference>
<dbReference type="InterPro" id="IPR052541">
    <property type="entry name" value="SQRD"/>
</dbReference>
<dbReference type="GO" id="GO:0016491">
    <property type="term" value="F:oxidoreductase activity"/>
    <property type="evidence" value="ECO:0007669"/>
    <property type="project" value="InterPro"/>
</dbReference>
<feature type="region of interest" description="Disordered" evidence="1">
    <location>
        <begin position="371"/>
        <end position="395"/>
    </location>
</feature>
<dbReference type="Pfam" id="PF07992">
    <property type="entry name" value="Pyr_redox_2"/>
    <property type="match status" value="1"/>
</dbReference>
<dbReference type="InterPro" id="IPR036188">
    <property type="entry name" value="FAD/NAD-bd_sf"/>
</dbReference>
<accession>A0A1A6BM43</accession>
<dbReference type="RefSeq" id="WP_065132534.1">
    <property type="nucleotide sequence ID" value="NZ_MAEM01000078.1"/>
</dbReference>
<evidence type="ECO:0000256" key="1">
    <source>
        <dbReference type="SAM" id="MobiDB-lite"/>
    </source>
</evidence>
<protein>
    <recommendedName>
        <fullName evidence="2">FAD/NAD(P)-binding domain-containing protein</fullName>
    </recommendedName>
</protein>
<dbReference type="OrthoDB" id="9802771at2"/>
<dbReference type="PANTHER" id="PTHR43755:SF1">
    <property type="entry name" value="FAD-DEPENDENT PYRIDINE NUCLEOTIDE-DISULPHIDE OXIDOREDUCTASE"/>
    <property type="match status" value="1"/>
</dbReference>
<dbReference type="InterPro" id="IPR023753">
    <property type="entry name" value="FAD/NAD-binding_dom"/>
</dbReference>
<dbReference type="PANTHER" id="PTHR43755">
    <property type="match status" value="1"/>
</dbReference>
<name>A0A1A6BM43_MYCGO</name>
<proteinExistence type="predicted"/>
<dbReference type="Proteomes" id="UP000093757">
    <property type="component" value="Unassembled WGS sequence"/>
</dbReference>
<comment type="caution">
    <text evidence="3">The sequence shown here is derived from an EMBL/GenBank/DDBJ whole genome shotgun (WGS) entry which is preliminary data.</text>
</comment>
<organism evidence="3 4">
    <name type="scientific">Mycobacterium gordonae</name>
    <dbReference type="NCBI Taxonomy" id="1778"/>
    <lineage>
        <taxon>Bacteria</taxon>
        <taxon>Bacillati</taxon>
        <taxon>Actinomycetota</taxon>
        <taxon>Actinomycetes</taxon>
        <taxon>Mycobacteriales</taxon>
        <taxon>Mycobacteriaceae</taxon>
        <taxon>Mycobacterium</taxon>
    </lineage>
</organism>
<dbReference type="EMBL" id="MAEM01000078">
    <property type="protein sequence ID" value="OBS03361.1"/>
    <property type="molecule type" value="Genomic_DNA"/>
</dbReference>
<feature type="domain" description="FAD/NAD(P)-binding" evidence="2">
    <location>
        <begin position="4"/>
        <end position="304"/>
    </location>
</feature>
<dbReference type="AlphaFoldDB" id="A0A1A6BM43"/>
<dbReference type="Gene3D" id="3.50.50.100">
    <property type="match status" value="1"/>
</dbReference>
<reference evidence="3 4" key="1">
    <citation type="submission" date="2016-06" db="EMBL/GenBank/DDBJ databases">
        <authorList>
            <person name="Kjaerup R.B."/>
            <person name="Dalgaard T.S."/>
            <person name="Juul-Madsen H.R."/>
        </authorList>
    </citation>
    <scope>NUCLEOTIDE SEQUENCE [LARGE SCALE GENOMIC DNA]</scope>
    <source>
        <strain evidence="3 4">1245752.6</strain>
    </source>
</reference>
<sequence length="395" mass="42358">MTKKLVILGAGIGGLTAIGELRQRKMLSNSDLEVTLIDQDFTHFQGFTLPWIMRGWRTAEQATLTPSDQALDGVHTITGTVTTIDTQRKKVLGEHFAADYDALIVALGARNNPGIVPGLAEAAAAGVAHHFYGIVEADHAHHALKGFAGGNVAVLIPSLPYRCPVAPYEGAMLIHDYLIEHGRRTHTQIDIFTVEPQPMPSAGSGPGRKLMTLLEDAHIGFHPNMQCQSVDAAARLIHFQDEITAPFDLLLFVPPHEPASGLAGHSGWIGVDAHTLATEHEGVWAIGDITGITTPSGRPLPKAAIMAKGHAKTAVGGALQFLGIASETTAFNGHGYCFIDTGDHESARGIGDFYALPDPAVELVAPSKELHQLKQQEERDWANHWATKPRDPNAS</sequence>
<evidence type="ECO:0000313" key="4">
    <source>
        <dbReference type="Proteomes" id="UP000093757"/>
    </source>
</evidence>
<dbReference type="PRINTS" id="PR00368">
    <property type="entry name" value="FADPNR"/>
</dbReference>
<evidence type="ECO:0000259" key="2">
    <source>
        <dbReference type="Pfam" id="PF07992"/>
    </source>
</evidence>
<gene>
    <name evidence="3" type="ORF">A9W98_09985</name>
</gene>
<evidence type="ECO:0000313" key="3">
    <source>
        <dbReference type="EMBL" id="OBS03361.1"/>
    </source>
</evidence>